<keyword evidence="2" id="KW-1185">Reference proteome</keyword>
<evidence type="ECO:0000313" key="1">
    <source>
        <dbReference type="EMBL" id="CRL05196.1"/>
    </source>
</evidence>
<organism evidence="1 2">
    <name type="scientific">Clunio marinus</name>
    <dbReference type="NCBI Taxonomy" id="568069"/>
    <lineage>
        <taxon>Eukaryota</taxon>
        <taxon>Metazoa</taxon>
        <taxon>Ecdysozoa</taxon>
        <taxon>Arthropoda</taxon>
        <taxon>Hexapoda</taxon>
        <taxon>Insecta</taxon>
        <taxon>Pterygota</taxon>
        <taxon>Neoptera</taxon>
        <taxon>Endopterygota</taxon>
        <taxon>Diptera</taxon>
        <taxon>Nematocera</taxon>
        <taxon>Chironomoidea</taxon>
        <taxon>Chironomidae</taxon>
        <taxon>Clunio</taxon>
    </lineage>
</organism>
<dbReference type="EMBL" id="CVRI01000064">
    <property type="protein sequence ID" value="CRL05196.1"/>
    <property type="molecule type" value="Genomic_DNA"/>
</dbReference>
<gene>
    <name evidence="1" type="ORF">CLUMA_CG018531</name>
</gene>
<dbReference type="AlphaFoldDB" id="A0A1J1J069"/>
<evidence type="ECO:0000313" key="2">
    <source>
        <dbReference type="Proteomes" id="UP000183832"/>
    </source>
</evidence>
<name>A0A1J1J069_9DIPT</name>
<accession>A0A1J1J069</accession>
<sequence length="123" mass="13984">MYLTCNYANWATSFIYRTTLKHSIEMEIEWRRPMTHFGGKIISVCGDDSRETCHKELTKDNEAGILLLETSNSCGLPTIPLAPMLAVKKFKQLSKHLNCDEKKSNTLNLFVDIPECASEEITN</sequence>
<protein>
    <submittedName>
        <fullName evidence="1">CLUMA_CG018531, isoform A</fullName>
    </submittedName>
</protein>
<reference evidence="1 2" key="1">
    <citation type="submission" date="2015-04" db="EMBL/GenBank/DDBJ databases">
        <authorList>
            <person name="Syromyatnikov M.Y."/>
            <person name="Popov V.N."/>
        </authorList>
    </citation>
    <scope>NUCLEOTIDE SEQUENCE [LARGE SCALE GENOMIC DNA]</scope>
</reference>
<proteinExistence type="predicted"/>
<dbReference type="Proteomes" id="UP000183832">
    <property type="component" value="Unassembled WGS sequence"/>
</dbReference>